<feature type="compositionally biased region" description="Polar residues" evidence="1">
    <location>
        <begin position="290"/>
        <end position="301"/>
    </location>
</feature>
<dbReference type="Pfam" id="PF02714">
    <property type="entry name" value="RSN1_7TM"/>
    <property type="match status" value="1"/>
</dbReference>
<feature type="region of interest" description="Disordered" evidence="1">
    <location>
        <begin position="1298"/>
        <end position="1399"/>
    </location>
</feature>
<sequence length="1671" mass="184348">EKLLVWYYWFQAPTMGLTIFLSFLPTVLILIIDNFYSLRCSSRVQVIFVLLVTAIGNNFISFCEAVASNPLQLPHILAAELPKATHFYMNFLVVQWSTHVINLLRYVNLAKFLGFSALYPEEEAKKRAEPEDQDYYGFGSRSARWTINLLIGVVFGTLNPTIPILALANFLICRTVYGYLIVAAETKKPDLGGNFWVKNLNHVLQGAILYTILMTGILLERAPNFIPGDIYQFGDKLSGLLVQNDAGDRFSVTQLEDVFGECPARDGLSAFQHRSMVFYRLNVVTRSDSSISALPSPQQQHLPAPAGSGGHQRPRTTLQELVQQTMSSIDASDPAAARRVLLQIEAALDARCGTVTRTRADPTSGEKKLIGGYTYLPKFLLDAVLMCDTLTEPSMLPSAMLHSCRMLMRPIMYQHFKQELMQSRLPQAPCLYDARITFDMCSMLWAREHLLSLKADREKPWVLHLRCDSSPQFGRDYLVLQADYVQYGIDAATTVIQKRLLPIQCVGSRAGSEAHKLDKLLHSLTLESEQVSFTAERVASLLTDFGVESAAWFLPSIVDREETSTGAGFEDATVMHIMESYFDWQQFFDQLNALSRWFSIRARCDRFVSVCVRQNPCVQGIRLKQSFEELFKSTCPTMVSTRWGYLHEVLSWMLPRREALSHLCRDLEGTSATKTNSSNSNSNNSGHDFTPKEIAVIGSLCKQDFSDEVAVKFWAVAFLVWQLADWGAGVSAFFHSCPLHGYKAGEPSCKNCCWKGRMSVVLAQGTWLPTFSGQLVHAPPGAAQGFLDKLDPDVSETLIQDFRTCKVAMVQRFQQVYGYWREIPWRLCAVGMPLFGSTPDRVAASKAFALDVIEQWNQGKLRDRHHFQMAQKFLELIRHVYGFSIDSMHGDVSGIATQIQKAKEALLKMSGDRAARAVGVNGDLDAAAPETERAMRWEHIKARLKLTADKVVPLNIHTLIESKSIFSLAEYSEVTQRHSWDDAAIDRSEIQKIGMVAVSQNCMVPRHIVEGGKLEAELSLMREHGLTSLQDGKLYLTSFALATTLVLSRPVTVDVDARETALELREALLERGWATSDVAGSCAVRDKKMMRVQHAEYYSLLLNYERLACENRQKRKLRDGDRCYPQRNSVASPEDQEVLSVSSDSPEKRQKREVEPEPCSHGVDLLADPDHGDPPPAESSRLTFRRECAQAVARDMSTKMAFSFPLRAAGSDSVAPELILELSSESDDNAQLRDRADSDPTIQGAVSRPSKRLKLSEAVSDDCASPEANKCSSSDDDALEFESDDSDACSAAGFAECDVDLPASPPAGLEPQPSGEFGLQPGGDYAAGPEPASLDPLDSDSNESDSQGRTSGSESDASSWGHRAHVIVPVPSFPDESHTATDGGHGTGTFAPGPAGGESNFTDVFDDLPLVGLTNPQVRGAKPKEQKVHKEKKERKEPNKTAVFLAGGDKPLASAFAWPFHLMKLLLSKHPPEKRLHLQLHSEFSGAGTAEIAAAAICNASQGMLTVDVVSVGDWDATARTALLSNTSSATHVFSDIAQVCDAGLVAECQKRVAVKVLMTSSDVTRACGSFAFMSGTAPAENTHVVGVPGDLEVLQDGDGDYRSDAVPVDIESLFKRESRKEETFHILKMGVGNALKDYQLLSVVGDTEQNPEGRLLNAKTALQAPKMHTF</sequence>
<evidence type="ECO:0000313" key="5">
    <source>
        <dbReference type="Proteomes" id="UP000186817"/>
    </source>
</evidence>
<keyword evidence="2" id="KW-0812">Transmembrane</keyword>
<keyword evidence="5" id="KW-1185">Reference proteome</keyword>
<feature type="transmembrane region" description="Helical" evidence="2">
    <location>
        <begin position="6"/>
        <end position="32"/>
    </location>
</feature>
<name>A0A1Q9C0Z9_SYMMI</name>
<keyword evidence="2" id="KW-0472">Membrane</keyword>
<feature type="domain" description="CSC1/OSCA1-like 7TM region" evidence="3">
    <location>
        <begin position="45"/>
        <end position="217"/>
    </location>
</feature>
<evidence type="ECO:0000256" key="1">
    <source>
        <dbReference type="SAM" id="MobiDB-lite"/>
    </source>
</evidence>
<feature type="compositionally biased region" description="Acidic residues" evidence="1">
    <location>
        <begin position="1274"/>
        <end position="1285"/>
    </location>
</feature>
<accession>A0A1Q9C0Z9</accession>
<evidence type="ECO:0000256" key="2">
    <source>
        <dbReference type="SAM" id="Phobius"/>
    </source>
</evidence>
<feature type="region of interest" description="Disordered" evidence="1">
    <location>
        <begin position="290"/>
        <end position="313"/>
    </location>
</feature>
<feature type="transmembrane region" description="Helical" evidence="2">
    <location>
        <begin position="44"/>
        <end position="67"/>
    </location>
</feature>
<feature type="region of interest" description="Disordered" evidence="1">
    <location>
        <begin position="1118"/>
        <end position="1182"/>
    </location>
</feature>
<proteinExistence type="predicted"/>
<feature type="region of interest" description="Disordered" evidence="1">
    <location>
        <begin position="1225"/>
        <end position="1285"/>
    </location>
</feature>
<dbReference type="Proteomes" id="UP000186817">
    <property type="component" value="Unassembled WGS sequence"/>
</dbReference>
<evidence type="ECO:0000313" key="4">
    <source>
        <dbReference type="EMBL" id="OLP76580.1"/>
    </source>
</evidence>
<evidence type="ECO:0000259" key="3">
    <source>
        <dbReference type="Pfam" id="PF02714"/>
    </source>
</evidence>
<organism evidence="4 5">
    <name type="scientific">Symbiodinium microadriaticum</name>
    <name type="common">Dinoflagellate</name>
    <name type="synonym">Zooxanthella microadriatica</name>
    <dbReference type="NCBI Taxonomy" id="2951"/>
    <lineage>
        <taxon>Eukaryota</taxon>
        <taxon>Sar</taxon>
        <taxon>Alveolata</taxon>
        <taxon>Dinophyceae</taxon>
        <taxon>Suessiales</taxon>
        <taxon>Symbiodiniaceae</taxon>
        <taxon>Symbiodinium</taxon>
    </lineage>
</organism>
<feature type="region of interest" description="Disordered" evidence="1">
    <location>
        <begin position="1413"/>
        <end position="1439"/>
    </location>
</feature>
<gene>
    <name evidence="4" type="primary">RSN1</name>
    <name evidence="4" type="ORF">AK812_SmicGene43468</name>
</gene>
<dbReference type="EMBL" id="LSRX01001982">
    <property type="protein sequence ID" value="OLP76580.1"/>
    <property type="molecule type" value="Genomic_DNA"/>
</dbReference>
<dbReference type="GO" id="GO:0016020">
    <property type="term" value="C:membrane"/>
    <property type="evidence" value="ECO:0007669"/>
    <property type="project" value="InterPro"/>
</dbReference>
<dbReference type="InterPro" id="IPR003864">
    <property type="entry name" value="CSC1/OSCA1-like_7TM"/>
</dbReference>
<feature type="transmembrane region" description="Helical" evidence="2">
    <location>
        <begin position="149"/>
        <end position="172"/>
    </location>
</feature>
<feature type="compositionally biased region" description="Basic and acidic residues" evidence="1">
    <location>
        <begin position="1145"/>
        <end position="1155"/>
    </location>
</feature>
<protein>
    <submittedName>
        <fullName evidence="4">Uncharacterized protein RSN1</fullName>
    </submittedName>
</protein>
<feature type="transmembrane region" description="Helical" evidence="2">
    <location>
        <begin position="87"/>
        <end position="107"/>
    </location>
</feature>
<feature type="non-terminal residue" evidence="4">
    <location>
        <position position="1"/>
    </location>
</feature>
<reference evidence="4 5" key="1">
    <citation type="submission" date="2016-02" db="EMBL/GenBank/DDBJ databases">
        <title>Genome analysis of coral dinoflagellate symbionts highlights evolutionary adaptations to a symbiotic lifestyle.</title>
        <authorList>
            <person name="Aranda M."/>
            <person name="Li Y."/>
            <person name="Liew Y.J."/>
            <person name="Baumgarten S."/>
            <person name="Simakov O."/>
            <person name="Wilson M."/>
            <person name="Piel J."/>
            <person name="Ashoor H."/>
            <person name="Bougouffa S."/>
            <person name="Bajic V.B."/>
            <person name="Ryu T."/>
            <person name="Ravasi T."/>
            <person name="Bayer T."/>
            <person name="Micklem G."/>
            <person name="Kim H."/>
            <person name="Bhak J."/>
            <person name="Lajeunesse T.C."/>
            <person name="Voolstra C.R."/>
        </authorList>
    </citation>
    <scope>NUCLEOTIDE SEQUENCE [LARGE SCALE GENOMIC DNA]</scope>
    <source>
        <strain evidence="4 5">CCMP2467</strain>
    </source>
</reference>
<feature type="compositionally biased region" description="Polar residues" evidence="1">
    <location>
        <begin position="1344"/>
        <end position="1358"/>
    </location>
</feature>
<comment type="caution">
    <text evidence="4">The sequence shown here is derived from an EMBL/GenBank/DDBJ whole genome shotgun (WGS) entry which is preliminary data.</text>
</comment>
<keyword evidence="2" id="KW-1133">Transmembrane helix</keyword>
<dbReference type="OrthoDB" id="413851at2759"/>